<reference evidence="2 3" key="1">
    <citation type="submission" date="2018-06" db="EMBL/GenBank/DDBJ databases">
        <title>Genomic Encyclopedia of Archaeal and Bacterial Type Strains, Phase II (KMG-II): from individual species to whole genera.</title>
        <authorList>
            <person name="Goeker M."/>
        </authorList>
    </citation>
    <scope>NUCLEOTIDE SEQUENCE [LARGE SCALE GENOMIC DNA]</scope>
    <source>
        <strain evidence="2 3">DSM 21851</strain>
    </source>
</reference>
<dbReference type="InterPro" id="IPR050322">
    <property type="entry name" value="Fe-S_cluster_asmbl/transfer"/>
</dbReference>
<evidence type="ECO:0000313" key="2">
    <source>
        <dbReference type="EMBL" id="RAJ94268.1"/>
    </source>
</evidence>
<dbReference type="PANTHER" id="PTHR10072">
    <property type="entry name" value="IRON-SULFUR CLUSTER ASSEMBLY PROTEIN"/>
    <property type="match status" value="1"/>
</dbReference>
<dbReference type="GO" id="GO:0016226">
    <property type="term" value="P:iron-sulfur cluster assembly"/>
    <property type="evidence" value="ECO:0007669"/>
    <property type="project" value="TreeGrafter"/>
</dbReference>
<feature type="region of interest" description="Disordered" evidence="1">
    <location>
        <begin position="90"/>
        <end position="110"/>
    </location>
</feature>
<evidence type="ECO:0000313" key="3">
    <source>
        <dbReference type="Proteomes" id="UP000248790"/>
    </source>
</evidence>
<name>A0A327WPH6_LARAB</name>
<sequence length="110" mass="12525">MFFNEIENPVRLTPEARTQIQDTFRANKIPDTYGLRVGIRGGGCGSSWLLGFDQPGQTDEVFEIDSIRIIIDKKHLLYVFGVEVGYENSEEERGFTIQKSDEKLSDHSVK</sequence>
<proteinExistence type="predicted"/>
<dbReference type="OrthoDB" id="9801228at2"/>
<comment type="caution">
    <text evidence="2">The sequence shown here is derived from an EMBL/GenBank/DDBJ whole genome shotgun (WGS) entry which is preliminary data.</text>
</comment>
<dbReference type="EMBL" id="QLMC01000005">
    <property type="protein sequence ID" value="RAJ94268.1"/>
    <property type="molecule type" value="Genomic_DNA"/>
</dbReference>
<dbReference type="Gene3D" id="2.60.300.12">
    <property type="entry name" value="HesB-like domain"/>
    <property type="match status" value="1"/>
</dbReference>
<dbReference type="GO" id="GO:0051537">
    <property type="term" value="F:2 iron, 2 sulfur cluster binding"/>
    <property type="evidence" value="ECO:0007669"/>
    <property type="project" value="TreeGrafter"/>
</dbReference>
<accession>A0A327WPH6</accession>
<dbReference type="RefSeq" id="WP_111630170.1">
    <property type="nucleotide sequence ID" value="NZ_QLMC01000005.1"/>
</dbReference>
<organism evidence="2 3">
    <name type="scientific">Larkinella arboricola</name>
    <dbReference type="NCBI Taxonomy" id="643671"/>
    <lineage>
        <taxon>Bacteria</taxon>
        <taxon>Pseudomonadati</taxon>
        <taxon>Bacteroidota</taxon>
        <taxon>Cytophagia</taxon>
        <taxon>Cytophagales</taxon>
        <taxon>Spirosomataceae</taxon>
        <taxon>Larkinella</taxon>
    </lineage>
</organism>
<dbReference type="GO" id="GO:0005737">
    <property type="term" value="C:cytoplasm"/>
    <property type="evidence" value="ECO:0007669"/>
    <property type="project" value="TreeGrafter"/>
</dbReference>
<dbReference type="SUPFAM" id="SSF89360">
    <property type="entry name" value="HesB-like domain"/>
    <property type="match status" value="1"/>
</dbReference>
<dbReference type="Proteomes" id="UP000248790">
    <property type="component" value="Unassembled WGS sequence"/>
</dbReference>
<feature type="compositionally biased region" description="Basic and acidic residues" evidence="1">
    <location>
        <begin position="91"/>
        <end position="110"/>
    </location>
</feature>
<dbReference type="AlphaFoldDB" id="A0A327WPH6"/>
<dbReference type="InterPro" id="IPR035903">
    <property type="entry name" value="HesB-like_dom_sf"/>
</dbReference>
<dbReference type="PANTHER" id="PTHR10072:SF41">
    <property type="entry name" value="IRON-SULFUR CLUSTER ASSEMBLY 1 HOMOLOG, MITOCHONDRIAL"/>
    <property type="match status" value="1"/>
</dbReference>
<keyword evidence="3" id="KW-1185">Reference proteome</keyword>
<protein>
    <submittedName>
        <fullName evidence="2">Iron-sulfur cluster assembly protein</fullName>
    </submittedName>
</protein>
<evidence type="ECO:0000256" key="1">
    <source>
        <dbReference type="SAM" id="MobiDB-lite"/>
    </source>
</evidence>
<gene>
    <name evidence="2" type="ORF">LX87_04153</name>
</gene>